<dbReference type="GO" id="GO:0051287">
    <property type="term" value="F:NAD binding"/>
    <property type="evidence" value="ECO:0007669"/>
    <property type="project" value="InterPro"/>
</dbReference>
<dbReference type="STRING" id="1802389.A3C17_02420"/>
<dbReference type="InterPro" id="IPR001268">
    <property type="entry name" value="NADH_UbQ_OxRdtase_30kDa_su"/>
</dbReference>
<feature type="domain" description="NADH-quinone oxidoreductase subunit D" evidence="4">
    <location>
        <begin position="286"/>
        <end position="453"/>
    </location>
</feature>
<gene>
    <name evidence="5" type="ORF">A3C17_02420</name>
</gene>
<reference evidence="5 6" key="1">
    <citation type="journal article" date="2016" name="Nat. Commun.">
        <title>Thousands of microbial genomes shed light on interconnected biogeochemical processes in an aquifer system.</title>
        <authorList>
            <person name="Anantharaman K."/>
            <person name="Brown C.T."/>
            <person name="Hug L.A."/>
            <person name="Sharon I."/>
            <person name="Castelle C.J."/>
            <person name="Probst A.J."/>
            <person name="Thomas B.C."/>
            <person name="Singh A."/>
            <person name="Wilkins M.J."/>
            <person name="Karaoz U."/>
            <person name="Brodie E.L."/>
            <person name="Williams K.H."/>
            <person name="Hubbard S.S."/>
            <person name="Banfield J.F."/>
        </authorList>
    </citation>
    <scope>NUCLEOTIDE SEQUENCE [LARGE SCALE GENOMIC DNA]</scope>
</reference>
<evidence type="ECO:0000259" key="3">
    <source>
        <dbReference type="Pfam" id="PF00329"/>
    </source>
</evidence>
<protein>
    <recommendedName>
        <fullName evidence="7">NADH-quinone oxidoreductase subunit D domain-containing protein</fullName>
    </recommendedName>
</protein>
<dbReference type="InterPro" id="IPR052197">
    <property type="entry name" value="ComplexI_49kDa-like"/>
</dbReference>
<proteinExistence type="predicted"/>
<evidence type="ECO:0000256" key="2">
    <source>
        <dbReference type="ARBA" id="ARBA00023027"/>
    </source>
</evidence>
<dbReference type="InterPro" id="IPR037232">
    <property type="entry name" value="NADH_quin_OxRdtase_su_C/D-like"/>
</dbReference>
<dbReference type="InterPro" id="IPR001135">
    <property type="entry name" value="NADH_Q_OxRdtase_suD"/>
</dbReference>
<organism evidence="5 6">
    <name type="scientific">Candidatus Uhrbacteria bacterium RIFCSPHIGHO2_02_FULL_53_13</name>
    <dbReference type="NCBI Taxonomy" id="1802389"/>
    <lineage>
        <taxon>Bacteria</taxon>
        <taxon>Candidatus Uhriibacteriota</taxon>
    </lineage>
</organism>
<evidence type="ECO:0000313" key="6">
    <source>
        <dbReference type="Proteomes" id="UP000177097"/>
    </source>
</evidence>
<dbReference type="Gene3D" id="1.10.645.10">
    <property type="entry name" value="Cytochrome-c3 Hydrogenase, chain B"/>
    <property type="match status" value="1"/>
</dbReference>
<dbReference type="GO" id="GO:0048038">
    <property type="term" value="F:quinone binding"/>
    <property type="evidence" value="ECO:0007669"/>
    <property type="project" value="InterPro"/>
</dbReference>
<evidence type="ECO:0008006" key="7">
    <source>
        <dbReference type="Google" id="ProtNLM"/>
    </source>
</evidence>
<keyword evidence="1" id="KW-0560">Oxidoreductase</keyword>
<dbReference type="Proteomes" id="UP000177097">
    <property type="component" value="Unassembled WGS sequence"/>
</dbReference>
<evidence type="ECO:0000259" key="4">
    <source>
        <dbReference type="Pfam" id="PF00346"/>
    </source>
</evidence>
<dbReference type="Pfam" id="PF00329">
    <property type="entry name" value="Complex1_30kDa"/>
    <property type="match status" value="1"/>
</dbReference>
<dbReference type="SUPFAM" id="SSF143243">
    <property type="entry name" value="Nqo5-like"/>
    <property type="match status" value="1"/>
</dbReference>
<feature type="domain" description="NADH:ubiquinone oxidoreductase 30kDa subunit" evidence="3">
    <location>
        <begin position="26"/>
        <end position="144"/>
    </location>
</feature>
<sequence length="523" mass="58560">MQKEIMQSYLPQDAVAEIFDDAAVFEVPSAEIKHVVEELCVRHGAEFKLMTATDERAEHDCFKIWYVFGVPGEHFFLVPFIRLQDTEIFPSIASMVGRAMDDERRIKTFFGLTPLEHPDLRPIILHEHWPEDVFPLRKDCNWKTRPRMESGEYVFQKVEGEGIYEIPVGPIHAGIIEPGHFRFSMAGEHIMLLEPRLGYVHKGSEKLFEVLPLEEKITLAEKISGDSSFGHSLAFCQALESLSDTHPSERALSLRVVYAELERLANHFGDLGAIMMDTGYSFGGAHGARMRERMMQINERLTGSRFLRGVNAVGGVCKDVNDTEVKALLAELQEISEDFSEVIAVTEESVSLLNRLKGAGVISLKIAQQEGLVGVAAKAVGIARDTRLDYPYAAYRDWALADIATETSGDVYARFRVRIKEAHASIRIIQAVLDQLPKGAIHPKNKKVTFKKNALSVSAVEGWRGEIVYVVKTNEKGTISRVVPRDPSCVNWAALKHAGYDNVIPDFPLINKSFNLSYSGNDM</sequence>
<dbReference type="SUPFAM" id="SSF56762">
    <property type="entry name" value="HydB/Nqo4-like"/>
    <property type="match status" value="1"/>
</dbReference>
<accession>A0A1F7U1S4</accession>
<dbReference type="Pfam" id="PF00346">
    <property type="entry name" value="Complex1_49kDa"/>
    <property type="match status" value="1"/>
</dbReference>
<dbReference type="AlphaFoldDB" id="A0A1F7U1S4"/>
<dbReference type="GO" id="GO:0008137">
    <property type="term" value="F:NADH dehydrogenase (ubiquinone) activity"/>
    <property type="evidence" value="ECO:0007669"/>
    <property type="project" value="InterPro"/>
</dbReference>
<dbReference type="PANTHER" id="PTHR43485:SF1">
    <property type="entry name" value="FORMATE HYDROGENLYASE SUBUNIT 5-RELATED"/>
    <property type="match status" value="1"/>
</dbReference>
<evidence type="ECO:0000256" key="1">
    <source>
        <dbReference type="ARBA" id="ARBA00023002"/>
    </source>
</evidence>
<name>A0A1F7U1S4_9BACT</name>
<dbReference type="EMBL" id="MGDX01000009">
    <property type="protein sequence ID" value="OGL71637.1"/>
    <property type="molecule type" value="Genomic_DNA"/>
</dbReference>
<comment type="caution">
    <text evidence="5">The sequence shown here is derived from an EMBL/GenBank/DDBJ whole genome shotgun (WGS) entry which is preliminary data.</text>
</comment>
<evidence type="ECO:0000313" key="5">
    <source>
        <dbReference type="EMBL" id="OGL71637.1"/>
    </source>
</evidence>
<dbReference type="GO" id="GO:0016651">
    <property type="term" value="F:oxidoreductase activity, acting on NAD(P)H"/>
    <property type="evidence" value="ECO:0007669"/>
    <property type="project" value="InterPro"/>
</dbReference>
<dbReference type="PANTHER" id="PTHR43485">
    <property type="entry name" value="HYDROGENASE-4 COMPONENT G"/>
    <property type="match status" value="1"/>
</dbReference>
<keyword evidence="2" id="KW-0520">NAD</keyword>
<dbReference type="InterPro" id="IPR029014">
    <property type="entry name" value="NiFe-Hase_large"/>
</dbReference>